<protein>
    <submittedName>
        <fullName evidence="2">Uncharacterized protein</fullName>
    </submittedName>
</protein>
<evidence type="ECO:0000313" key="2">
    <source>
        <dbReference type="EMBL" id="KAK5086085.1"/>
    </source>
</evidence>
<organism evidence="2 3">
    <name type="scientific">Lithohypha guttulata</name>
    <dbReference type="NCBI Taxonomy" id="1690604"/>
    <lineage>
        <taxon>Eukaryota</taxon>
        <taxon>Fungi</taxon>
        <taxon>Dikarya</taxon>
        <taxon>Ascomycota</taxon>
        <taxon>Pezizomycotina</taxon>
        <taxon>Eurotiomycetes</taxon>
        <taxon>Chaetothyriomycetidae</taxon>
        <taxon>Chaetothyriales</taxon>
        <taxon>Trichomeriaceae</taxon>
        <taxon>Lithohypha</taxon>
    </lineage>
</organism>
<name>A0ABR0K3Z5_9EURO</name>
<comment type="caution">
    <text evidence="2">The sequence shown here is derived from an EMBL/GenBank/DDBJ whole genome shotgun (WGS) entry which is preliminary data.</text>
</comment>
<reference evidence="2 3" key="1">
    <citation type="submission" date="2023-08" db="EMBL/GenBank/DDBJ databases">
        <title>Black Yeasts Isolated from many extreme environments.</title>
        <authorList>
            <person name="Coleine C."/>
            <person name="Stajich J.E."/>
            <person name="Selbmann L."/>
        </authorList>
    </citation>
    <scope>NUCLEOTIDE SEQUENCE [LARGE SCALE GENOMIC DNA]</scope>
    <source>
        <strain evidence="2 3">CCFEE 5885</strain>
    </source>
</reference>
<evidence type="ECO:0000313" key="3">
    <source>
        <dbReference type="Proteomes" id="UP001345013"/>
    </source>
</evidence>
<feature type="signal peptide" evidence="1">
    <location>
        <begin position="1"/>
        <end position="26"/>
    </location>
</feature>
<dbReference type="Proteomes" id="UP001345013">
    <property type="component" value="Unassembled WGS sequence"/>
</dbReference>
<evidence type="ECO:0000256" key="1">
    <source>
        <dbReference type="SAM" id="SignalP"/>
    </source>
</evidence>
<dbReference type="EMBL" id="JAVRRG010000101">
    <property type="protein sequence ID" value="KAK5086085.1"/>
    <property type="molecule type" value="Genomic_DNA"/>
</dbReference>
<sequence length="175" mass="18221">MKPPPFPTLSLFSLLTTTLNLTLTSATNLNVTALTYRGPISILQCWTVAPPFSTSTSGPIGASVASLGGVSGNASFIVQPPGSAGGYKNAPGPQWSWFISGLGHITLLNSTDKVWVVGGKYGLVYADDTDTYGHSTTFPSTDETVLLGLPTADGKQPEHEVLHEGACGWADLIGI</sequence>
<feature type="chain" id="PRO_5046183831" evidence="1">
    <location>
        <begin position="27"/>
        <end position="175"/>
    </location>
</feature>
<proteinExistence type="predicted"/>
<accession>A0ABR0K3Z5</accession>
<gene>
    <name evidence="2" type="ORF">LTR24_007090</name>
</gene>
<keyword evidence="3" id="KW-1185">Reference proteome</keyword>
<keyword evidence="1" id="KW-0732">Signal</keyword>